<dbReference type="Proteomes" id="UP001152795">
    <property type="component" value="Unassembled WGS sequence"/>
</dbReference>
<evidence type="ECO:0000313" key="1">
    <source>
        <dbReference type="EMBL" id="CAB4011387.1"/>
    </source>
</evidence>
<evidence type="ECO:0000313" key="2">
    <source>
        <dbReference type="Proteomes" id="UP001152795"/>
    </source>
</evidence>
<dbReference type="EMBL" id="CACRXK020007128">
    <property type="protein sequence ID" value="CAB4011387.1"/>
    <property type="molecule type" value="Genomic_DNA"/>
</dbReference>
<dbReference type="AlphaFoldDB" id="A0A6S7I325"/>
<feature type="non-terminal residue" evidence="1">
    <location>
        <position position="1"/>
    </location>
</feature>
<gene>
    <name evidence="1" type="ORF">PACLA_8A077028</name>
</gene>
<accession>A0A6S7I325</accession>
<keyword evidence="2" id="KW-1185">Reference proteome</keyword>
<organism evidence="1 2">
    <name type="scientific">Paramuricea clavata</name>
    <name type="common">Red gorgonian</name>
    <name type="synonym">Violescent sea-whip</name>
    <dbReference type="NCBI Taxonomy" id="317549"/>
    <lineage>
        <taxon>Eukaryota</taxon>
        <taxon>Metazoa</taxon>
        <taxon>Cnidaria</taxon>
        <taxon>Anthozoa</taxon>
        <taxon>Octocorallia</taxon>
        <taxon>Malacalcyonacea</taxon>
        <taxon>Plexauridae</taxon>
        <taxon>Paramuricea</taxon>
    </lineage>
</organism>
<protein>
    <submittedName>
        <fullName evidence="1">Uncharacterized protein</fullName>
    </submittedName>
</protein>
<comment type="caution">
    <text evidence="1">The sequence shown here is derived from an EMBL/GenBank/DDBJ whole genome shotgun (WGS) entry which is preliminary data.</text>
</comment>
<name>A0A6S7I325_PARCT</name>
<dbReference type="SUPFAM" id="SSF141072">
    <property type="entry name" value="CalX-like"/>
    <property type="match status" value="1"/>
</dbReference>
<proteinExistence type="predicted"/>
<dbReference type="InterPro" id="IPR038081">
    <property type="entry name" value="CalX-like_sf"/>
</dbReference>
<reference evidence="1" key="1">
    <citation type="submission" date="2020-04" db="EMBL/GenBank/DDBJ databases">
        <authorList>
            <person name="Alioto T."/>
            <person name="Alioto T."/>
            <person name="Gomez Garrido J."/>
        </authorList>
    </citation>
    <scope>NUCLEOTIDE SEQUENCE</scope>
    <source>
        <strain evidence="1">A484AB</strain>
    </source>
</reference>
<sequence>FDAAKTCPEPWTQVDKKAKVLKVNVCHLTQFALFWTFEAENGIFEFDKGTNDTQSKPPPHAVIEEDNVIYSPERYDGEMLLDVARYKGSTGAIKLTWGVTIEPNAPASFVVSPMSGEVEFIEGQWNSSIHLRFPFIPDTDQEIGIFVKLLNVSGGAMLGNFTSVKITFPSNVGDDEVTTPVKGNNNSNKSHVILKILLPCLSGALLIIGVIAAIIVLCRGRDSKKRVRRNSMYRINPVFGISQNLPVRQSETSFTDQDPPY</sequence>